<evidence type="ECO:0000259" key="6">
    <source>
        <dbReference type="Pfam" id="PF25917"/>
    </source>
</evidence>
<comment type="subcellular location">
    <subcellularLocation>
        <location evidence="1">Cell envelope</location>
    </subcellularLocation>
</comment>
<dbReference type="Proteomes" id="UP000181903">
    <property type="component" value="Chromosome I"/>
</dbReference>
<sequence length="360" mass="37688">MGGRISTCIFGFGLLALLSGCSEENAEPKQHSRVFVQTVAPADFAAAVTLTGDIQARVQTDLSFRVGGKIIQRMVDVGDRVTAKQVLARLDPKDLQTNVDSAQAQVVAEQARVKQTAAAFVRQEKLLPKGYTSRSEYDSAQAALRGSQSALAAAQAQLANAREQLSYTALIADAPGVITARQAEVGQVVQATLPIFSLATDGERDAVFNVYESLLVEPAPQTPITVSLLDNPSIQAVGKVREVTPAVAANTGTVQVKIALQSLPEGMRLGSVVSATAKGKAAPSVELPWSALTKDINDPAVWLVDGDGKAQLHKVSVARYLTGKVIIGDGLKGGEKVVVAGGQLLHPGMLVEIAQPGAQP</sequence>
<accession>A0ABY0RKK8</accession>
<dbReference type="Gene3D" id="2.40.420.20">
    <property type="match status" value="1"/>
</dbReference>
<dbReference type="Gene3D" id="2.40.50.100">
    <property type="match status" value="1"/>
</dbReference>
<evidence type="ECO:0000313" key="8">
    <source>
        <dbReference type="EMBL" id="SDO22400.1"/>
    </source>
</evidence>
<protein>
    <submittedName>
        <fullName evidence="8">RND family efflux transporter, MFP subunit</fullName>
    </submittedName>
</protein>
<evidence type="ECO:0000256" key="2">
    <source>
        <dbReference type="ARBA" id="ARBA00009477"/>
    </source>
</evidence>
<dbReference type="EMBL" id="LT629706">
    <property type="protein sequence ID" value="SDO22400.1"/>
    <property type="molecule type" value="Genomic_DNA"/>
</dbReference>
<gene>
    <name evidence="8" type="ORF">SAMN04490208_3004</name>
</gene>
<evidence type="ECO:0000259" key="7">
    <source>
        <dbReference type="Pfam" id="PF25967"/>
    </source>
</evidence>
<feature type="domain" description="Multidrug resistance protein MdtA-like barrel-sandwich hybrid" evidence="6">
    <location>
        <begin position="61"/>
        <end position="192"/>
    </location>
</feature>
<dbReference type="InterPro" id="IPR058624">
    <property type="entry name" value="MdtA-like_HH"/>
</dbReference>
<dbReference type="Pfam" id="PF25917">
    <property type="entry name" value="BSH_RND"/>
    <property type="match status" value="1"/>
</dbReference>
<evidence type="ECO:0000256" key="4">
    <source>
        <dbReference type="ARBA" id="ARBA00023054"/>
    </source>
</evidence>
<dbReference type="NCBIfam" id="TIGR01730">
    <property type="entry name" value="RND_mfp"/>
    <property type="match status" value="1"/>
</dbReference>
<dbReference type="Pfam" id="PF25967">
    <property type="entry name" value="RND-MFP_C"/>
    <property type="match status" value="1"/>
</dbReference>
<evidence type="ECO:0000259" key="5">
    <source>
        <dbReference type="Pfam" id="PF25876"/>
    </source>
</evidence>
<keyword evidence="4" id="KW-0175">Coiled coil</keyword>
<dbReference type="RefSeq" id="WP_060549809.1">
    <property type="nucleotide sequence ID" value="NZ_JYLI01000017.1"/>
</dbReference>
<dbReference type="InterPro" id="IPR058625">
    <property type="entry name" value="MdtA-like_BSH"/>
</dbReference>
<dbReference type="SUPFAM" id="SSF111369">
    <property type="entry name" value="HlyD-like secretion proteins"/>
    <property type="match status" value="1"/>
</dbReference>
<dbReference type="Gene3D" id="2.40.30.170">
    <property type="match status" value="1"/>
</dbReference>
<reference evidence="8 9" key="1">
    <citation type="submission" date="2016-10" db="EMBL/GenBank/DDBJ databases">
        <authorList>
            <person name="Varghese N."/>
            <person name="Submissions S."/>
        </authorList>
    </citation>
    <scope>NUCLEOTIDE SEQUENCE [LARGE SCALE GENOMIC DNA]</scope>
    <source>
        <strain evidence="8 9">BS2776</strain>
    </source>
</reference>
<name>A0ABY0RKK8_9PSED</name>
<dbReference type="InterPro" id="IPR006143">
    <property type="entry name" value="RND_pump_MFP"/>
</dbReference>
<dbReference type="InterPro" id="IPR058627">
    <property type="entry name" value="MdtA-like_C"/>
</dbReference>
<organism evidence="8 9">
    <name type="scientific">Pseudomonas poae</name>
    <dbReference type="NCBI Taxonomy" id="200451"/>
    <lineage>
        <taxon>Bacteria</taxon>
        <taxon>Pseudomonadati</taxon>
        <taxon>Pseudomonadota</taxon>
        <taxon>Gammaproteobacteria</taxon>
        <taxon>Pseudomonadales</taxon>
        <taxon>Pseudomonadaceae</taxon>
        <taxon>Pseudomonas</taxon>
    </lineage>
</organism>
<proteinExistence type="inferred from homology"/>
<evidence type="ECO:0000256" key="1">
    <source>
        <dbReference type="ARBA" id="ARBA00004196"/>
    </source>
</evidence>
<dbReference type="Pfam" id="PF25876">
    <property type="entry name" value="HH_MFP_RND"/>
    <property type="match status" value="1"/>
</dbReference>
<dbReference type="Gene3D" id="1.10.287.470">
    <property type="entry name" value="Helix hairpin bin"/>
    <property type="match status" value="1"/>
</dbReference>
<feature type="domain" description="Multidrug resistance protein MdtA-like alpha-helical hairpin" evidence="5">
    <location>
        <begin position="99"/>
        <end position="168"/>
    </location>
</feature>
<keyword evidence="9" id="KW-1185">Reference proteome</keyword>
<dbReference type="PANTHER" id="PTHR30469">
    <property type="entry name" value="MULTIDRUG RESISTANCE PROTEIN MDTA"/>
    <property type="match status" value="1"/>
</dbReference>
<comment type="similarity">
    <text evidence="2">Belongs to the membrane fusion protein (MFP) (TC 8.A.1) family.</text>
</comment>
<dbReference type="PANTHER" id="PTHR30469:SF18">
    <property type="entry name" value="RESISTANCE-NODULATION-CELL DIVISION (RND) EFFLUX MEMBRANE FUSION PROTEIN-RELATED"/>
    <property type="match status" value="1"/>
</dbReference>
<keyword evidence="3" id="KW-0813">Transport</keyword>
<dbReference type="PROSITE" id="PS51257">
    <property type="entry name" value="PROKAR_LIPOPROTEIN"/>
    <property type="match status" value="1"/>
</dbReference>
<evidence type="ECO:0000313" key="9">
    <source>
        <dbReference type="Proteomes" id="UP000181903"/>
    </source>
</evidence>
<feature type="domain" description="Multidrug resistance protein MdtA-like C-terminal permuted SH3" evidence="7">
    <location>
        <begin position="287"/>
        <end position="343"/>
    </location>
</feature>
<evidence type="ECO:0000256" key="3">
    <source>
        <dbReference type="ARBA" id="ARBA00022448"/>
    </source>
</evidence>